<accession>A0A0K2UPM2</accession>
<proteinExistence type="predicted"/>
<dbReference type="AlphaFoldDB" id="A0A0K2UPM2"/>
<name>A0A0K2UPM2_LEPSM</name>
<organism evidence="1">
    <name type="scientific">Lepeophtheirus salmonis</name>
    <name type="common">Salmon louse</name>
    <name type="synonym">Caligus salmonis</name>
    <dbReference type="NCBI Taxonomy" id="72036"/>
    <lineage>
        <taxon>Eukaryota</taxon>
        <taxon>Metazoa</taxon>
        <taxon>Ecdysozoa</taxon>
        <taxon>Arthropoda</taxon>
        <taxon>Crustacea</taxon>
        <taxon>Multicrustacea</taxon>
        <taxon>Hexanauplia</taxon>
        <taxon>Copepoda</taxon>
        <taxon>Siphonostomatoida</taxon>
        <taxon>Caligidae</taxon>
        <taxon>Lepeophtheirus</taxon>
    </lineage>
</organism>
<reference evidence="1" key="1">
    <citation type="submission" date="2014-05" db="EMBL/GenBank/DDBJ databases">
        <authorList>
            <person name="Chronopoulou M."/>
        </authorList>
    </citation>
    <scope>NUCLEOTIDE SEQUENCE</scope>
    <source>
        <tissue evidence="1">Whole organism</tissue>
    </source>
</reference>
<sequence>MVPHNHPVTRTRFHCKQAVLQDHLKNFSFILSSLALNCFLCR</sequence>
<evidence type="ECO:0000313" key="1">
    <source>
        <dbReference type="EMBL" id="CDW40224.1"/>
    </source>
</evidence>
<protein>
    <submittedName>
        <fullName evidence="1">Uncharacterized protein</fullName>
    </submittedName>
</protein>
<dbReference type="EMBL" id="HACA01022863">
    <property type="protein sequence ID" value="CDW40224.1"/>
    <property type="molecule type" value="Transcribed_RNA"/>
</dbReference>